<dbReference type="AlphaFoldDB" id="H2ZJA3"/>
<sequence>MKLVGLILFAASLMFMHANGTLLFPGPVPIPHSPCHKQPITPFKCLESDLERYEEKQCLDVGWSNSKDGLACWCVDTNSGLPKVPHIIRKNEFQSCTDLVKSFLQSDTLSVSREQQTGISNNGEYYVMLEDGTLQIVKYEFEGDLYSAIVETVPEV</sequence>
<reference evidence="2" key="2">
    <citation type="submission" date="2025-08" db="UniProtKB">
        <authorList>
            <consortium name="Ensembl"/>
        </authorList>
    </citation>
    <scope>IDENTIFICATION</scope>
</reference>
<reference evidence="3" key="1">
    <citation type="submission" date="2003-08" db="EMBL/GenBank/DDBJ databases">
        <authorList>
            <person name="Birren B."/>
            <person name="Nusbaum C."/>
            <person name="Abebe A."/>
            <person name="Abouelleil A."/>
            <person name="Adekoya E."/>
            <person name="Ait-zahra M."/>
            <person name="Allen N."/>
            <person name="Allen T."/>
            <person name="An P."/>
            <person name="Anderson M."/>
            <person name="Anderson S."/>
            <person name="Arachchi H."/>
            <person name="Armbruster J."/>
            <person name="Bachantsang P."/>
            <person name="Baldwin J."/>
            <person name="Barry A."/>
            <person name="Bayul T."/>
            <person name="Blitshsteyn B."/>
            <person name="Bloom T."/>
            <person name="Blye J."/>
            <person name="Boguslavskiy L."/>
            <person name="Borowsky M."/>
            <person name="Boukhgalter B."/>
            <person name="Brunache A."/>
            <person name="Butler J."/>
            <person name="Calixte N."/>
            <person name="Calvo S."/>
            <person name="Camarata J."/>
            <person name="Campo K."/>
            <person name="Chang J."/>
            <person name="Cheshatsang Y."/>
            <person name="Citroen M."/>
            <person name="Collymore A."/>
            <person name="Considine T."/>
            <person name="Cook A."/>
            <person name="Cooke P."/>
            <person name="Corum B."/>
            <person name="Cuomo C."/>
            <person name="David R."/>
            <person name="Dawoe T."/>
            <person name="Degray S."/>
            <person name="Dodge S."/>
            <person name="Dooley K."/>
            <person name="Dorje P."/>
            <person name="Dorjee K."/>
            <person name="Dorris L."/>
            <person name="Duffey N."/>
            <person name="Dupes A."/>
            <person name="Elkins T."/>
            <person name="Engels R."/>
            <person name="Erickson J."/>
            <person name="Farina A."/>
            <person name="Faro S."/>
            <person name="Ferreira P."/>
            <person name="Fischer H."/>
            <person name="Fitzgerald M."/>
            <person name="Foley K."/>
            <person name="Gage D."/>
            <person name="Galagan J."/>
            <person name="Gearin G."/>
            <person name="Gnerre S."/>
            <person name="Gnirke A."/>
            <person name="Goyette A."/>
            <person name="Graham J."/>
            <person name="Grandbois E."/>
            <person name="Gyaltsen K."/>
            <person name="Hafez N."/>
            <person name="Hagopian D."/>
            <person name="Hagos B."/>
            <person name="Hall J."/>
            <person name="Hatcher B."/>
            <person name="Heller A."/>
            <person name="Higgins H."/>
            <person name="Honan T."/>
            <person name="Horn A."/>
            <person name="Houde N."/>
            <person name="Hughes L."/>
            <person name="Hulme W."/>
            <person name="Husby E."/>
            <person name="Iliev I."/>
            <person name="Jaffe D."/>
            <person name="Jones C."/>
            <person name="Kamal M."/>
            <person name="Kamat A."/>
            <person name="Kamvysselis M."/>
            <person name="Karlsson E."/>
            <person name="Kells C."/>
            <person name="Kieu A."/>
            <person name="Kisner P."/>
            <person name="Kodira C."/>
            <person name="Kulbokas E."/>
            <person name="Labutti K."/>
            <person name="Lama D."/>
            <person name="Landers T."/>
            <person name="Leger J."/>
            <person name="Levine S."/>
            <person name="Lewis D."/>
            <person name="Lewis T."/>
            <person name="Lindblad-toh K."/>
            <person name="Liu X."/>
            <person name="Lokyitsang T."/>
            <person name="Lokyitsang Y."/>
            <person name="Lucien O."/>
            <person name="Lui A."/>
            <person name="Ma L.J."/>
            <person name="Mabbitt R."/>
            <person name="Macdonald J."/>
            <person name="Maclean C."/>
            <person name="Major J."/>
            <person name="Manning J."/>
            <person name="Marabella R."/>
            <person name="Maru K."/>
            <person name="Matthews C."/>
            <person name="Mauceli E."/>
            <person name="Mccarthy M."/>
            <person name="Mcdonough S."/>
            <person name="Mcghee T."/>
            <person name="Meldrim J."/>
            <person name="Meneus L."/>
            <person name="Mesirov J."/>
            <person name="Mihalev A."/>
            <person name="Mihova T."/>
            <person name="Mikkelsen T."/>
            <person name="Mlenga V."/>
            <person name="Moru K."/>
            <person name="Mozes J."/>
            <person name="Mulrain L."/>
            <person name="Munson G."/>
            <person name="Naylor J."/>
            <person name="Newes C."/>
            <person name="Nguyen C."/>
            <person name="Nguyen N."/>
            <person name="Nguyen T."/>
            <person name="Nicol R."/>
            <person name="Nielsen C."/>
            <person name="Nizzari M."/>
            <person name="Norbu C."/>
            <person name="Norbu N."/>
            <person name="O'donnell P."/>
            <person name="Okoawo O."/>
            <person name="O'leary S."/>
            <person name="Omotosho B."/>
            <person name="O'neill K."/>
            <person name="Osman S."/>
            <person name="Parker S."/>
            <person name="Perrin D."/>
            <person name="Phunkhang P."/>
            <person name="Piqani B."/>
            <person name="Purcell S."/>
            <person name="Rachupka T."/>
            <person name="Ramasamy U."/>
            <person name="Rameau R."/>
            <person name="Ray V."/>
            <person name="Raymond C."/>
            <person name="Retta R."/>
            <person name="Richardson S."/>
            <person name="Rise C."/>
            <person name="Rodriguez J."/>
            <person name="Rogers J."/>
            <person name="Rogov P."/>
            <person name="Rutman M."/>
            <person name="Schupbach R."/>
            <person name="Seaman C."/>
            <person name="Settipalli S."/>
            <person name="Sharpe T."/>
            <person name="Sheridan J."/>
            <person name="Sherpa N."/>
            <person name="Shi J."/>
            <person name="Smirnov S."/>
            <person name="Smith C."/>
            <person name="Sougnez C."/>
            <person name="Spencer B."/>
            <person name="Stalker J."/>
            <person name="Stange-thomann N."/>
            <person name="Stavropoulos S."/>
            <person name="Stetson K."/>
            <person name="Stone C."/>
            <person name="Stone S."/>
            <person name="Stubbs M."/>
            <person name="Talamas J."/>
            <person name="Tchuinga P."/>
            <person name="Tenzing P."/>
            <person name="Tesfaye S."/>
            <person name="Theodore J."/>
            <person name="Thoulutsang Y."/>
            <person name="Topham K."/>
            <person name="Towey S."/>
            <person name="Tsamla T."/>
            <person name="Tsomo N."/>
            <person name="Vallee D."/>
            <person name="Vassiliev H."/>
            <person name="Venkataraman V."/>
            <person name="Vinson J."/>
            <person name="Vo A."/>
            <person name="Wade C."/>
            <person name="Wang S."/>
            <person name="Wangchuk T."/>
            <person name="Wangdi T."/>
            <person name="Whittaker C."/>
            <person name="Wilkinson J."/>
            <person name="Wu Y."/>
            <person name="Wyman D."/>
            <person name="Yadav S."/>
            <person name="Yang S."/>
            <person name="Yang X."/>
            <person name="Yeager S."/>
            <person name="Yee E."/>
            <person name="Young G."/>
            <person name="Zainoun J."/>
            <person name="Zembeck L."/>
            <person name="Zimmer A."/>
            <person name="Zody M."/>
            <person name="Lander E."/>
        </authorList>
    </citation>
    <scope>NUCLEOTIDE SEQUENCE [LARGE SCALE GENOMIC DNA]</scope>
</reference>
<dbReference type="Proteomes" id="UP000007875">
    <property type="component" value="Unassembled WGS sequence"/>
</dbReference>
<organism evidence="2 3">
    <name type="scientific">Ciona savignyi</name>
    <name type="common">Pacific transparent sea squirt</name>
    <dbReference type="NCBI Taxonomy" id="51511"/>
    <lineage>
        <taxon>Eukaryota</taxon>
        <taxon>Metazoa</taxon>
        <taxon>Chordata</taxon>
        <taxon>Tunicata</taxon>
        <taxon>Ascidiacea</taxon>
        <taxon>Phlebobranchia</taxon>
        <taxon>Cionidae</taxon>
        <taxon>Ciona</taxon>
    </lineage>
</organism>
<protein>
    <recommendedName>
        <fullName evidence="4">Thyroglobulin type-1 domain-containing protein</fullName>
    </recommendedName>
</protein>
<evidence type="ECO:0000313" key="2">
    <source>
        <dbReference type="Ensembl" id="ENSCSAVP00000017669.1"/>
    </source>
</evidence>
<keyword evidence="1" id="KW-0732">Signal</keyword>
<evidence type="ECO:0000256" key="1">
    <source>
        <dbReference type="SAM" id="SignalP"/>
    </source>
</evidence>
<reference evidence="2" key="3">
    <citation type="submission" date="2025-09" db="UniProtKB">
        <authorList>
            <consortium name="Ensembl"/>
        </authorList>
    </citation>
    <scope>IDENTIFICATION</scope>
</reference>
<feature type="signal peptide" evidence="1">
    <location>
        <begin position="1"/>
        <end position="20"/>
    </location>
</feature>
<evidence type="ECO:0000313" key="3">
    <source>
        <dbReference type="Proteomes" id="UP000007875"/>
    </source>
</evidence>
<dbReference type="InParanoid" id="H2ZJA3"/>
<keyword evidence="3" id="KW-1185">Reference proteome</keyword>
<accession>H2ZJA3</accession>
<feature type="chain" id="PRO_5003579350" description="Thyroglobulin type-1 domain-containing protein" evidence="1">
    <location>
        <begin position="21"/>
        <end position="156"/>
    </location>
</feature>
<dbReference type="HOGENOM" id="CLU_1685953_0_0_1"/>
<evidence type="ECO:0008006" key="4">
    <source>
        <dbReference type="Google" id="ProtNLM"/>
    </source>
</evidence>
<dbReference type="Ensembl" id="ENSCSAVT00000017861.1">
    <property type="protein sequence ID" value="ENSCSAVP00000017669.1"/>
    <property type="gene ID" value="ENSCSAVG00000010403.1"/>
</dbReference>
<proteinExistence type="predicted"/>
<name>H2ZJA3_CIOSA</name>